<dbReference type="InterPro" id="IPR036291">
    <property type="entry name" value="NAD(P)-bd_dom_sf"/>
</dbReference>
<dbReference type="RefSeq" id="WP_353718809.1">
    <property type="nucleotide sequence ID" value="NZ_CP159289.1"/>
</dbReference>
<evidence type="ECO:0000259" key="1">
    <source>
        <dbReference type="Pfam" id="PF13460"/>
    </source>
</evidence>
<reference evidence="2" key="1">
    <citation type="submission" date="2024-06" db="EMBL/GenBank/DDBJ databases">
        <title>Sequencing and assembly of the genome of Dyadobacter sp. strain 676, a symbiont of Cyamopsis tetragonoloba.</title>
        <authorList>
            <person name="Guro P."/>
            <person name="Sazanova A."/>
            <person name="Kuznetsova I."/>
            <person name="Belimov A."/>
            <person name="Safronova V."/>
        </authorList>
    </citation>
    <scope>NUCLEOTIDE SEQUENCE</scope>
    <source>
        <strain evidence="2">676</strain>
    </source>
</reference>
<dbReference type="PANTHER" id="PTHR43162">
    <property type="match status" value="1"/>
</dbReference>
<dbReference type="AlphaFoldDB" id="A0AAU8FG21"/>
<dbReference type="InterPro" id="IPR016040">
    <property type="entry name" value="NAD(P)-bd_dom"/>
</dbReference>
<dbReference type="InterPro" id="IPR051604">
    <property type="entry name" value="Ergot_Alk_Oxidoreductase"/>
</dbReference>
<dbReference type="Pfam" id="PF13460">
    <property type="entry name" value="NAD_binding_10"/>
    <property type="match status" value="1"/>
</dbReference>
<accession>A0AAU8FG21</accession>
<dbReference type="Gene3D" id="3.90.25.10">
    <property type="entry name" value="UDP-galactose 4-epimerase, domain 1"/>
    <property type="match status" value="1"/>
</dbReference>
<dbReference type="SUPFAM" id="SSF51735">
    <property type="entry name" value="NAD(P)-binding Rossmann-fold domains"/>
    <property type="match status" value="1"/>
</dbReference>
<evidence type="ECO:0000313" key="2">
    <source>
        <dbReference type="EMBL" id="XCH23485.1"/>
    </source>
</evidence>
<dbReference type="PANTHER" id="PTHR43162:SF1">
    <property type="entry name" value="PRESTALK A DIFFERENTIATION PROTEIN A"/>
    <property type="match status" value="1"/>
</dbReference>
<protein>
    <submittedName>
        <fullName evidence="2">NAD(P)H-binding protein</fullName>
    </submittedName>
</protein>
<feature type="domain" description="NAD(P)-binding" evidence="1">
    <location>
        <begin position="7"/>
        <end position="116"/>
    </location>
</feature>
<proteinExistence type="predicted"/>
<name>A0AAU8FG21_9BACT</name>
<dbReference type="Gene3D" id="3.40.50.720">
    <property type="entry name" value="NAD(P)-binding Rossmann-like Domain"/>
    <property type="match status" value="1"/>
</dbReference>
<dbReference type="EMBL" id="CP159289">
    <property type="protein sequence ID" value="XCH23485.1"/>
    <property type="molecule type" value="Genomic_DNA"/>
</dbReference>
<sequence length="295" mass="31381">MKIAITGSLGNISKPLAETLIAHGHSVTIISSNGAKLPQIEALCAQAAIGSVTDPTFLQSVFAEADAVYAMIPPNYATQDPVGHYRQVATAYAEALADSDVTKVVHLSSWGADLSQGTGFILGSHYSEKILNEVTGKAITHLRAGYIYYNLYHFIPIIKATGVISSNYGDSDRILMVSPLDIATAAAEALLSANEGIQVRYVASQDVTAAEAAAIVGNAIGKPGLQWKTLSNDELRRNLGASGVPHDVIENTLQLGASIHDGSLRRHFDQSGPHVFGKVRLEDFVKEFAAVYHNA</sequence>
<organism evidence="2">
    <name type="scientific">Dyadobacter sp. 676</name>
    <dbReference type="NCBI Taxonomy" id="3088362"/>
    <lineage>
        <taxon>Bacteria</taxon>
        <taxon>Pseudomonadati</taxon>
        <taxon>Bacteroidota</taxon>
        <taxon>Cytophagia</taxon>
        <taxon>Cytophagales</taxon>
        <taxon>Spirosomataceae</taxon>
        <taxon>Dyadobacter</taxon>
    </lineage>
</organism>
<gene>
    <name evidence="2" type="ORF">ABV298_24740</name>
</gene>